<sequence>MFPVSAPAVPTAGEVEIEGVPADLASTCLREYAPELFWYDRSPFLSESARSVLPWLRYEHRDHRAEGAANDGQFDSAVPEPTPAPTGRIGVSFAPEDGVGAYQWAATRDLRLLAPEPAVAEVASDKIDSLRLFREAGVGTPESWVVIADPADATRCWKAAGGRPVVVQRRFNNLTGKGTRLATAPDELGLALQDWRGETLRVSEYLPGIPLTVSGCVAGDVTVISAISHQLVGLPELTPFWGAHCGNQLVADHTLPAGAAARCRQAGRRLGDRLGELGFRGAFGLDLVATPDGSVAAIEINPRFQTVVSLVQAQETAAGLLPMLGTHALATLLPAISVSRVRTACLTLSQLVVAATRRGRLKATVESGAYRLEAGELRPLGPGELTQLRPGEALLWCHAAPGDLVHPGNELVLVQLPCRVAESTERPELNAEARNWIDAIRRRLISEDV</sequence>
<dbReference type="EMBL" id="FOKG01000010">
    <property type="protein sequence ID" value="SFB41017.1"/>
    <property type="molecule type" value="Genomic_DNA"/>
</dbReference>
<dbReference type="Gene3D" id="3.30.470.20">
    <property type="entry name" value="ATP-grasp fold, B domain"/>
    <property type="match status" value="1"/>
</dbReference>
<evidence type="ECO:0000256" key="1">
    <source>
        <dbReference type="PROSITE-ProRule" id="PRU00409"/>
    </source>
</evidence>
<dbReference type="InterPro" id="IPR003806">
    <property type="entry name" value="ATP-grasp_PylC-type"/>
</dbReference>
<keyword evidence="1" id="KW-0547">Nucleotide-binding</keyword>
<dbReference type="InterPro" id="IPR011761">
    <property type="entry name" value="ATP-grasp"/>
</dbReference>
<evidence type="ECO:0000313" key="3">
    <source>
        <dbReference type="EMBL" id="SFB41017.1"/>
    </source>
</evidence>
<dbReference type="STRING" id="490629.SAMN05216266_110129"/>
<evidence type="ECO:0000313" key="4">
    <source>
        <dbReference type="Proteomes" id="UP000243799"/>
    </source>
</evidence>
<proteinExistence type="predicted"/>
<dbReference type="PROSITE" id="PS50975">
    <property type="entry name" value="ATP_GRASP"/>
    <property type="match status" value="1"/>
</dbReference>
<keyword evidence="4" id="KW-1185">Reference proteome</keyword>
<dbReference type="OrthoDB" id="4176535at2"/>
<gene>
    <name evidence="3" type="ORF">SAMN05216266_110129</name>
</gene>
<dbReference type="GO" id="GO:0046872">
    <property type="term" value="F:metal ion binding"/>
    <property type="evidence" value="ECO:0007669"/>
    <property type="project" value="InterPro"/>
</dbReference>
<dbReference type="GO" id="GO:0005524">
    <property type="term" value="F:ATP binding"/>
    <property type="evidence" value="ECO:0007669"/>
    <property type="project" value="UniProtKB-UniRule"/>
</dbReference>
<dbReference type="Proteomes" id="UP000243799">
    <property type="component" value="Unassembled WGS sequence"/>
</dbReference>
<dbReference type="SUPFAM" id="SSF56059">
    <property type="entry name" value="Glutathione synthetase ATP-binding domain-like"/>
    <property type="match status" value="1"/>
</dbReference>
<keyword evidence="1" id="KW-0067">ATP-binding</keyword>
<dbReference type="AlphaFoldDB" id="A0A1I1AT00"/>
<reference evidence="4" key="1">
    <citation type="submission" date="2016-10" db="EMBL/GenBank/DDBJ databases">
        <authorList>
            <person name="Varghese N."/>
            <person name="Submissions S."/>
        </authorList>
    </citation>
    <scope>NUCLEOTIDE SEQUENCE [LARGE SCALE GENOMIC DNA]</scope>
    <source>
        <strain evidence="4">CGMCC 4.3568</strain>
    </source>
</reference>
<protein>
    <submittedName>
        <fullName evidence="3">ATP-grasp domain-containing protein</fullName>
    </submittedName>
</protein>
<dbReference type="Pfam" id="PF02655">
    <property type="entry name" value="ATP-grasp_3"/>
    <property type="match status" value="1"/>
</dbReference>
<organism evidence="3 4">
    <name type="scientific">Amycolatopsis marina</name>
    <dbReference type="NCBI Taxonomy" id="490629"/>
    <lineage>
        <taxon>Bacteria</taxon>
        <taxon>Bacillati</taxon>
        <taxon>Actinomycetota</taxon>
        <taxon>Actinomycetes</taxon>
        <taxon>Pseudonocardiales</taxon>
        <taxon>Pseudonocardiaceae</taxon>
        <taxon>Amycolatopsis</taxon>
    </lineage>
</organism>
<accession>A0A1I1AT00</accession>
<evidence type="ECO:0000259" key="2">
    <source>
        <dbReference type="PROSITE" id="PS50975"/>
    </source>
</evidence>
<name>A0A1I1AT00_9PSEU</name>
<feature type="domain" description="ATP-grasp" evidence="2">
    <location>
        <begin position="130"/>
        <end position="329"/>
    </location>
</feature>